<dbReference type="PROSITE" id="PS51371">
    <property type="entry name" value="CBS"/>
    <property type="match status" value="4"/>
</dbReference>
<dbReference type="EMBL" id="DTKJ01000056">
    <property type="protein sequence ID" value="HGZ12178.1"/>
    <property type="molecule type" value="Genomic_DNA"/>
</dbReference>
<keyword evidence="1 2" id="KW-0129">CBS domain</keyword>
<feature type="domain" description="CBS" evidence="3">
    <location>
        <begin position="167"/>
        <end position="223"/>
    </location>
</feature>
<dbReference type="InterPro" id="IPR000644">
    <property type="entry name" value="CBS_dom"/>
</dbReference>
<evidence type="ECO:0000259" key="3">
    <source>
        <dbReference type="PROSITE" id="PS51371"/>
    </source>
</evidence>
<evidence type="ECO:0000313" key="4">
    <source>
        <dbReference type="EMBL" id="HGZ12178.1"/>
    </source>
</evidence>
<dbReference type="PANTHER" id="PTHR43080">
    <property type="entry name" value="CBS DOMAIN-CONTAINING PROTEIN CBSX3, MITOCHONDRIAL"/>
    <property type="match status" value="1"/>
</dbReference>
<name>A0A7C5EQK7_9BACT</name>
<dbReference type="Gene3D" id="3.10.580.10">
    <property type="entry name" value="CBS-domain"/>
    <property type="match status" value="2"/>
</dbReference>
<accession>A0A7C5EQK7</accession>
<dbReference type="InterPro" id="IPR046342">
    <property type="entry name" value="CBS_dom_sf"/>
</dbReference>
<comment type="caution">
    <text evidence="4">The sequence shown here is derived from an EMBL/GenBank/DDBJ whole genome shotgun (WGS) entry which is preliminary data.</text>
</comment>
<feature type="domain" description="CBS" evidence="3">
    <location>
        <begin position="83"/>
        <end position="144"/>
    </location>
</feature>
<protein>
    <submittedName>
        <fullName evidence="4">CBS domain-containing protein</fullName>
    </submittedName>
</protein>
<dbReference type="PANTHER" id="PTHR43080:SF2">
    <property type="entry name" value="CBS DOMAIN-CONTAINING PROTEIN"/>
    <property type="match status" value="1"/>
</dbReference>
<feature type="domain" description="CBS" evidence="3">
    <location>
        <begin position="231"/>
        <end position="289"/>
    </location>
</feature>
<dbReference type="InterPro" id="IPR051257">
    <property type="entry name" value="Diverse_CBS-Domain"/>
</dbReference>
<dbReference type="CDD" id="cd02205">
    <property type="entry name" value="CBS_pair_SF"/>
    <property type="match status" value="1"/>
</dbReference>
<dbReference type="SMART" id="SM00116">
    <property type="entry name" value="CBS"/>
    <property type="match status" value="4"/>
</dbReference>
<dbReference type="SUPFAM" id="SSF54631">
    <property type="entry name" value="CBS-domain pair"/>
    <property type="match status" value="2"/>
</dbReference>
<feature type="domain" description="CBS" evidence="3">
    <location>
        <begin position="19"/>
        <end position="75"/>
    </location>
</feature>
<reference evidence="4" key="1">
    <citation type="journal article" date="2020" name="mSystems">
        <title>Genome- and Community-Level Interaction Insights into Carbon Utilization and Element Cycling Functions of Hydrothermarchaeota in Hydrothermal Sediment.</title>
        <authorList>
            <person name="Zhou Z."/>
            <person name="Liu Y."/>
            <person name="Xu W."/>
            <person name="Pan J."/>
            <person name="Luo Z.H."/>
            <person name="Li M."/>
        </authorList>
    </citation>
    <scope>NUCLEOTIDE SEQUENCE [LARGE SCALE GENOMIC DNA]</scope>
    <source>
        <strain evidence="4">SpSt-853</strain>
    </source>
</reference>
<gene>
    <name evidence="4" type="ORF">ENW48_08165</name>
</gene>
<dbReference type="AlphaFoldDB" id="A0A7C5EQK7"/>
<evidence type="ECO:0000256" key="1">
    <source>
        <dbReference type="ARBA" id="ARBA00023122"/>
    </source>
</evidence>
<dbReference type="Pfam" id="PF00571">
    <property type="entry name" value="CBS"/>
    <property type="match status" value="4"/>
</dbReference>
<sequence>MPLIDHKDVLKGLTVAEAMRRQVISLSPEASLEKAIRFTIKYKVNALLVVAEGGQALGVVTKTDLMGAYYAGLPLQTPAATIMVGPPLFCHQGDSLDQALDRMRHHRIHRLYVYDEDPNKAVGVLAYPDIVGLLYRFCRRCERSILKRRNGQSEADVAGHLMVKEVMTKGVESFPAQATLVEVMAGLAATRLAAVLIRHSDGQPVGVVSKTDLILAYKHGLPHHTASERIMSSPVRCCDQETYLALALQEMIFWDIHRLFVYRGDPREVVGVLSLSDAARFRSGTCRACLVSRLAVS</sequence>
<evidence type="ECO:0000256" key="2">
    <source>
        <dbReference type="PROSITE-ProRule" id="PRU00703"/>
    </source>
</evidence>
<organism evidence="4">
    <name type="scientific">Desulfobacca acetoxidans</name>
    <dbReference type="NCBI Taxonomy" id="60893"/>
    <lineage>
        <taxon>Bacteria</taxon>
        <taxon>Pseudomonadati</taxon>
        <taxon>Thermodesulfobacteriota</taxon>
        <taxon>Desulfobaccia</taxon>
        <taxon>Desulfobaccales</taxon>
        <taxon>Desulfobaccaceae</taxon>
        <taxon>Desulfobacca</taxon>
    </lineage>
</organism>
<proteinExistence type="predicted"/>